<organism evidence="2">
    <name type="scientific">Thermogladius calderae</name>
    <dbReference type="NCBI Taxonomy" id="1200300"/>
    <lineage>
        <taxon>Archaea</taxon>
        <taxon>Thermoproteota</taxon>
        <taxon>Thermoprotei</taxon>
        <taxon>Desulfurococcales</taxon>
        <taxon>Desulfurococcaceae</taxon>
        <taxon>Thermogladius</taxon>
    </lineage>
</organism>
<proteinExistence type="predicted"/>
<reference evidence="2" key="1">
    <citation type="journal article" date="2020" name="mSystems">
        <title>Genome- and Community-Level Interaction Insights into Carbon Utilization and Element Cycling Functions of Hydrothermarchaeota in Hydrothermal Sediment.</title>
        <authorList>
            <person name="Zhou Z."/>
            <person name="Liu Y."/>
            <person name="Xu W."/>
            <person name="Pan J."/>
            <person name="Luo Z.H."/>
            <person name="Li M."/>
        </authorList>
    </citation>
    <scope>NUCLEOTIDE SEQUENCE [LARGE SCALE GENOMIC DNA]</scope>
    <source>
        <strain evidence="2">SpSt-110</strain>
    </source>
</reference>
<comment type="caution">
    <text evidence="2">The sequence shown here is derived from an EMBL/GenBank/DDBJ whole genome shotgun (WGS) entry which is preliminary data.</text>
</comment>
<evidence type="ECO:0000313" key="2">
    <source>
        <dbReference type="EMBL" id="HHP68410.1"/>
    </source>
</evidence>
<keyword evidence="1" id="KW-0472">Membrane</keyword>
<gene>
    <name evidence="2" type="ORF">ENM60_06505</name>
</gene>
<feature type="transmembrane region" description="Helical" evidence="1">
    <location>
        <begin position="211"/>
        <end position="230"/>
    </location>
</feature>
<name>A0A7J3Y0E9_9CREN</name>
<feature type="transmembrane region" description="Helical" evidence="1">
    <location>
        <begin position="152"/>
        <end position="176"/>
    </location>
</feature>
<feature type="transmembrane region" description="Helical" evidence="1">
    <location>
        <begin position="54"/>
        <end position="82"/>
    </location>
</feature>
<evidence type="ECO:0000256" key="1">
    <source>
        <dbReference type="SAM" id="Phobius"/>
    </source>
</evidence>
<evidence type="ECO:0008006" key="3">
    <source>
        <dbReference type="Google" id="ProtNLM"/>
    </source>
</evidence>
<accession>A0A7J3Y0E9</accession>
<keyword evidence="1" id="KW-0812">Transmembrane</keyword>
<keyword evidence="1" id="KW-1133">Transmembrane helix</keyword>
<feature type="transmembrane region" description="Helical" evidence="1">
    <location>
        <begin position="21"/>
        <end position="42"/>
    </location>
</feature>
<dbReference type="AlphaFoldDB" id="A0A7J3Y0E9"/>
<protein>
    <recommendedName>
        <fullName evidence="3">VIT family protein</fullName>
    </recommendedName>
</protein>
<dbReference type="EMBL" id="DRYK01000084">
    <property type="protein sequence ID" value="HHP68410.1"/>
    <property type="molecule type" value="Genomic_DNA"/>
</dbReference>
<sequence length="232" mass="26258">MGLPVFLRRIKKTFMKYFPSPAWPWEITSGLLIVLVMVNSLRFSSRDPLSFNRLFFVFNILATDLIWGIFDGWMLVFTNLLTEGRYNKMIIKRIKSSDKNLASEIIKMELDNTIIGRCDEETRRQIVEMVLKSLSSISQDALEKPRILKDHFIAALICIFFVFLPSIVISPFFLLISDLNSAILVSNIIGLGMLLAFGYKLGSCTGRNKFTTGVITMLIGLAIIVATIVFST</sequence>
<feature type="transmembrane region" description="Helical" evidence="1">
    <location>
        <begin position="182"/>
        <end position="199"/>
    </location>
</feature>